<accession>A0AAD7DMY9</accession>
<proteinExistence type="predicted"/>
<dbReference type="Proteomes" id="UP001215598">
    <property type="component" value="Unassembled WGS sequence"/>
</dbReference>
<evidence type="ECO:0000313" key="2">
    <source>
        <dbReference type="Proteomes" id="UP001215598"/>
    </source>
</evidence>
<reference evidence="1" key="1">
    <citation type="submission" date="2023-03" db="EMBL/GenBank/DDBJ databases">
        <title>Massive genome expansion in bonnet fungi (Mycena s.s.) driven by repeated elements and novel gene families across ecological guilds.</title>
        <authorList>
            <consortium name="Lawrence Berkeley National Laboratory"/>
            <person name="Harder C.B."/>
            <person name="Miyauchi S."/>
            <person name="Viragh M."/>
            <person name="Kuo A."/>
            <person name="Thoen E."/>
            <person name="Andreopoulos B."/>
            <person name="Lu D."/>
            <person name="Skrede I."/>
            <person name="Drula E."/>
            <person name="Henrissat B."/>
            <person name="Morin E."/>
            <person name="Kohler A."/>
            <person name="Barry K."/>
            <person name="LaButti K."/>
            <person name="Morin E."/>
            <person name="Salamov A."/>
            <person name="Lipzen A."/>
            <person name="Mereny Z."/>
            <person name="Hegedus B."/>
            <person name="Baldrian P."/>
            <person name="Stursova M."/>
            <person name="Weitz H."/>
            <person name="Taylor A."/>
            <person name="Grigoriev I.V."/>
            <person name="Nagy L.G."/>
            <person name="Martin F."/>
            <person name="Kauserud H."/>
        </authorList>
    </citation>
    <scope>NUCLEOTIDE SEQUENCE</scope>
    <source>
        <strain evidence="1">CBHHK182m</strain>
    </source>
</reference>
<dbReference type="EMBL" id="JARKIB010000665">
    <property type="protein sequence ID" value="KAJ7694990.1"/>
    <property type="molecule type" value="Genomic_DNA"/>
</dbReference>
<sequence>MPFHLCSKNSHSLFAPPAPVIDPWPIHSGLGYRGAEYKPTDGDYAYYEAARTRLLLTERGQVALRSGGLIARIASDVVSVDRALLGPGDRVVEQGVCFRPRHAAVAFWDDKLTEDEENLICGVYYVATDINKPKNRQLTIRSWWPRPSAFVGSALEVGWWSPACEAWYQNRLRQIANRTADLISSVEWKKNLKLERKCIPYLEGVEKCSKLILTSTAAQFHG</sequence>
<organism evidence="1 2">
    <name type="scientific">Mycena metata</name>
    <dbReference type="NCBI Taxonomy" id="1033252"/>
    <lineage>
        <taxon>Eukaryota</taxon>
        <taxon>Fungi</taxon>
        <taxon>Dikarya</taxon>
        <taxon>Basidiomycota</taxon>
        <taxon>Agaricomycotina</taxon>
        <taxon>Agaricomycetes</taxon>
        <taxon>Agaricomycetidae</taxon>
        <taxon>Agaricales</taxon>
        <taxon>Marasmiineae</taxon>
        <taxon>Mycenaceae</taxon>
        <taxon>Mycena</taxon>
    </lineage>
</organism>
<name>A0AAD7DMY9_9AGAR</name>
<keyword evidence="2" id="KW-1185">Reference proteome</keyword>
<evidence type="ECO:0000313" key="1">
    <source>
        <dbReference type="EMBL" id="KAJ7694990.1"/>
    </source>
</evidence>
<dbReference type="AlphaFoldDB" id="A0AAD7DMY9"/>
<gene>
    <name evidence="1" type="ORF">B0H16DRAFT_1351160</name>
</gene>
<comment type="caution">
    <text evidence="1">The sequence shown here is derived from an EMBL/GenBank/DDBJ whole genome shotgun (WGS) entry which is preliminary data.</text>
</comment>
<protein>
    <submittedName>
        <fullName evidence="1">Uncharacterized protein</fullName>
    </submittedName>
</protein>